<keyword evidence="4" id="KW-1185">Reference proteome</keyword>
<dbReference type="RefSeq" id="WP_144847288.1">
    <property type="nucleotide sequence ID" value="NZ_VNJI01000013.1"/>
</dbReference>
<dbReference type="Proteomes" id="UP000317036">
    <property type="component" value="Unassembled WGS sequence"/>
</dbReference>
<feature type="transmembrane region" description="Helical" evidence="2">
    <location>
        <begin position="6"/>
        <end position="25"/>
    </location>
</feature>
<proteinExistence type="predicted"/>
<feature type="compositionally biased region" description="Low complexity" evidence="1">
    <location>
        <begin position="115"/>
        <end position="125"/>
    </location>
</feature>
<feature type="compositionally biased region" description="Gly residues" evidence="1">
    <location>
        <begin position="47"/>
        <end position="56"/>
    </location>
</feature>
<dbReference type="OrthoDB" id="1798639at2"/>
<reference evidence="3 4" key="1">
    <citation type="submission" date="2019-07" db="EMBL/GenBank/DDBJ databases">
        <authorList>
            <person name="Kim J."/>
        </authorList>
    </citation>
    <scope>NUCLEOTIDE SEQUENCE [LARGE SCALE GENOMIC DNA]</scope>
    <source>
        <strain evidence="3 4">JC52</strain>
    </source>
</reference>
<evidence type="ECO:0000256" key="1">
    <source>
        <dbReference type="SAM" id="MobiDB-lite"/>
    </source>
</evidence>
<dbReference type="AlphaFoldDB" id="A0A559KBZ5"/>
<gene>
    <name evidence="3" type="ORF">FPZ49_13030</name>
</gene>
<feature type="region of interest" description="Disordered" evidence="1">
    <location>
        <begin position="32"/>
        <end position="132"/>
    </location>
</feature>
<evidence type="ECO:0000256" key="2">
    <source>
        <dbReference type="SAM" id="Phobius"/>
    </source>
</evidence>
<accession>A0A559KBZ5</accession>
<evidence type="ECO:0000313" key="4">
    <source>
        <dbReference type="Proteomes" id="UP000317036"/>
    </source>
</evidence>
<dbReference type="EMBL" id="VNJI01000013">
    <property type="protein sequence ID" value="TVY09654.1"/>
    <property type="molecule type" value="Genomic_DNA"/>
</dbReference>
<sequence>MWILQFLFKNWFILIVLFIIVGRIFGRIRGATGAAPQQGRPSKGMPSFGGGPGTGPTSGREEGRARRMPATVQAQPTYKASTAPVMTRGADAPERASEAVPAATRTPQPIHKAPAEAAADTASPAGGLGPLTAQDAARGVLWAEILGPPRAKRPYRR</sequence>
<keyword evidence="2" id="KW-0472">Membrane</keyword>
<protein>
    <submittedName>
        <fullName evidence="3">Uncharacterized protein</fullName>
    </submittedName>
</protein>
<keyword evidence="2" id="KW-1133">Transmembrane helix</keyword>
<comment type="caution">
    <text evidence="3">The sequence shown here is derived from an EMBL/GenBank/DDBJ whole genome shotgun (WGS) entry which is preliminary data.</text>
</comment>
<evidence type="ECO:0000313" key="3">
    <source>
        <dbReference type="EMBL" id="TVY09654.1"/>
    </source>
</evidence>
<keyword evidence="2" id="KW-0812">Transmembrane</keyword>
<organism evidence="3 4">
    <name type="scientific">Paenibacillus cremeus</name>
    <dbReference type="NCBI Taxonomy" id="2163881"/>
    <lineage>
        <taxon>Bacteria</taxon>
        <taxon>Bacillati</taxon>
        <taxon>Bacillota</taxon>
        <taxon>Bacilli</taxon>
        <taxon>Bacillales</taxon>
        <taxon>Paenibacillaceae</taxon>
        <taxon>Paenibacillus</taxon>
    </lineage>
</organism>
<name>A0A559KBZ5_9BACL</name>